<feature type="compositionally biased region" description="Polar residues" evidence="1">
    <location>
        <begin position="50"/>
        <end position="60"/>
    </location>
</feature>
<comment type="caution">
    <text evidence="2">The sequence shown here is derived from an EMBL/GenBank/DDBJ whole genome shotgun (WGS) entry which is preliminary data.</text>
</comment>
<name>A0A645C612_9ZZZZ</name>
<sequence>MAPEHHQIADRKVERRRRRLRHHPEHGGARPGAVLRQIPPGQHDLAGIRTQKTAQQSQQRRFPRAVRAQHHRQLAPPDRQGNFLENSTFAIAEAQLFTAQHRPVHHSAPILPDPTLPGR</sequence>
<feature type="region of interest" description="Disordered" evidence="1">
    <location>
        <begin position="100"/>
        <end position="119"/>
    </location>
</feature>
<gene>
    <name evidence="2" type="ORF">SDC9_120202</name>
</gene>
<evidence type="ECO:0000256" key="1">
    <source>
        <dbReference type="SAM" id="MobiDB-lite"/>
    </source>
</evidence>
<organism evidence="2">
    <name type="scientific">bioreactor metagenome</name>
    <dbReference type="NCBI Taxonomy" id="1076179"/>
    <lineage>
        <taxon>unclassified sequences</taxon>
        <taxon>metagenomes</taxon>
        <taxon>ecological metagenomes</taxon>
    </lineage>
</organism>
<dbReference type="EMBL" id="VSSQ01025224">
    <property type="protein sequence ID" value="MPM73226.1"/>
    <property type="molecule type" value="Genomic_DNA"/>
</dbReference>
<reference evidence="2" key="1">
    <citation type="submission" date="2019-08" db="EMBL/GenBank/DDBJ databases">
        <authorList>
            <person name="Kucharzyk K."/>
            <person name="Murdoch R.W."/>
            <person name="Higgins S."/>
            <person name="Loffler F."/>
        </authorList>
    </citation>
    <scope>NUCLEOTIDE SEQUENCE</scope>
</reference>
<dbReference type="AlphaFoldDB" id="A0A645C612"/>
<dbReference type="AntiFam" id="ANF00095">
    <property type="entry name" value="Shadow ORF (opposite ABC transporters)"/>
</dbReference>
<feature type="compositionally biased region" description="Basic residues" evidence="1">
    <location>
        <begin position="14"/>
        <end position="24"/>
    </location>
</feature>
<accession>A0A645C612</accession>
<feature type="compositionally biased region" description="Basic residues" evidence="1">
    <location>
        <begin position="61"/>
        <end position="73"/>
    </location>
</feature>
<protein>
    <submittedName>
        <fullName evidence="2">Uncharacterized protein</fullName>
    </submittedName>
</protein>
<proteinExistence type="predicted"/>
<feature type="compositionally biased region" description="Basic and acidic residues" evidence="1">
    <location>
        <begin position="1"/>
        <end position="13"/>
    </location>
</feature>
<feature type="region of interest" description="Disordered" evidence="1">
    <location>
        <begin position="1"/>
        <end position="82"/>
    </location>
</feature>
<evidence type="ECO:0000313" key="2">
    <source>
        <dbReference type="EMBL" id="MPM73226.1"/>
    </source>
</evidence>